<dbReference type="EMBL" id="CP021983">
    <property type="protein sequence ID" value="ASC72432.1"/>
    <property type="molecule type" value="Genomic_DNA"/>
</dbReference>
<dbReference type="OrthoDB" id="465087at2"/>
<dbReference type="KEGG" id="hhg:XM38_033890"/>
<keyword evidence="4" id="KW-1185">Reference proteome</keyword>
<organism evidence="3 4">
    <name type="scientific">Halomicronema hongdechloris C2206</name>
    <dbReference type="NCBI Taxonomy" id="1641165"/>
    <lineage>
        <taxon>Bacteria</taxon>
        <taxon>Bacillati</taxon>
        <taxon>Cyanobacteriota</taxon>
        <taxon>Cyanophyceae</taxon>
        <taxon>Nodosilineales</taxon>
        <taxon>Nodosilineaceae</taxon>
        <taxon>Halomicronema</taxon>
    </lineage>
</organism>
<name>A0A1Z3HQA0_9CYAN</name>
<accession>A0A1Z3HQA0</accession>
<reference evidence="3 4" key="1">
    <citation type="journal article" date="2016" name="Biochim. Biophys. Acta">
        <title>Characterization of red-shifted phycobilisomes isolated from the chlorophyll f-containing cyanobacterium Halomicronema hongdechloris.</title>
        <authorList>
            <person name="Li Y."/>
            <person name="Lin Y."/>
            <person name="Garvey C.J."/>
            <person name="Birch D."/>
            <person name="Corkery R.W."/>
            <person name="Loughlin P.C."/>
            <person name="Scheer H."/>
            <person name="Willows R.D."/>
            <person name="Chen M."/>
        </authorList>
    </citation>
    <scope>NUCLEOTIDE SEQUENCE [LARGE SCALE GENOMIC DNA]</scope>
    <source>
        <strain evidence="3 4">C2206</strain>
    </source>
</reference>
<keyword evidence="2" id="KW-0812">Transmembrane</keyword>
<evidence type="ECO:0000313" key="4">
    <source>
        <dbReference type="Proteomes" id="UP000191901"/>
    </source>
</evidence>
<evidence type="ECO:0000256" key="1">
    <source>
        <dbReference type="SAM" id="MobiDB-lite"/>
    </source>
</evidence>
<evidence type="ECO:0000313" key="3">
    <source>
        <dbReference type="EMBL" id="ASC72432.1"/>
    </source>
</evidence>
<feature type="compositionally biased region" description="Low complexity" evidence="1">
    <location>
        <begin position="70"/>
        <end position="83"/>
    </location>
</feature>
<proteinExistence type="predicted"/>
<feature type="transmembrane region" description="Helical" evidence="2">
    <location>
        <begin position="7"/>
        <end position="27"/>
    </location>
</feature>
<feature type="region of interest" description="Disordered" evidence="1">
    <location>
        <begin position="70"/>
        <end position="94"/>
    </location>
</feature>
<sequence length="94" mass="10676">MLLFGCLIVYGLGLVLVMAITFIAFWHDSTTPKTHLMSWVVLILASLFWPITLPSILRALIRQRAAARQQHRQQQTAGQTAQASSFPQRPQMER</sequence>
<feature type="transmembrane region" description="Helical" evidence="2">
    <location>
        <begin position="39"/>
        <end position="61"/>
    </location>
</feature>
<evidence type="ECO:0000256" key="2">
    <source>
        <dbReference type="SAM" id="Phobius"/>
    </source>
</evidence>
<gene>
    <name evidence="3" type="ORF">XM38_033890</name>
</gene>
<protein>
    <submittedName>
        <fullName evidence="3">Uncharacterized protein</fullName>
    </submittedName>
</protein>
<dbReference type="RefSeq" id="WP_080807145.1">
    <property type="nucleotide sequence ID" value="NZ_CP021983.2"/>
</dbReference>
<dbReference type="AlphaFoldDB" id="A0A1Z3HQA0"/>
<dbReference type="Proteomes" id="UP000191901">
    <property type="component" value="Chromosome"/>
</dbReference>
<keyword evidence="2" id="KW-1133">Transmembrane helix</keyword>
<keyword evidence="2" id="KW-0472">Membrane</keyword>